<feature type="compositionally biased region" description="Basic and acidic residues" evidence="1">
    <location>
        <begin position="218"/>
        <end position="227"/>
    </location>
</feature>
<evidence type="ECO:0008006" key="5">
    <source>
        <dbReference type="Google" id="ProtNLM"/>
    </source>
</evidence>
<feature type="region of interest" description="Disordered" evidence="1">
    <location>
        <begin position="201"/>
        <end position="280"/>
    </location>
</feature>
<gene>
    <name evidence="3" type="ORF">PVIIG_06061</name>
</gene>
<feature type="compositionally biased region" description="Basic and acidic residues" evidence="1">
    <location>
        <begin position="237"/>
        <end position="252"/>
    </location>
</feature>
<evidence type="ECO:0000313" key="3">
    <source>
        <dbReference type="EMBL" id="KMZ77237.1"/>
    </source>
</evidence>
<proteinExistence type="predicted"/>
<keyword evidence="2" id="KW-1133">Transmembrane helix</keyword>
<feature type="compositionally biased region" description="Polar residues" evidence="1">
    <location>
        <begin position="204"/>
        <end position="217"/>
    </location>
</feature>
<evidence type="ECO:0000313" key="4">
    <source>
        <dbReference type="Proteomes" id="UP000053562"/>
    </source>
</evidence>
<keyword evidence="2" id="KW-0472">Membrane</keyword>
<dbReference type="EMBL" id="KQ234449">
    <property type="protein sequence ID" value="KMZ77237.1"/>
    <property type="molecule type" value="Genomic_DNA"/>
</dbReference>
<sequence length="367" mass="42314">MESLEKSKCDEFFKHNIINNLAAPLGSDGVFLHSNANTACNYINYKLNESLRTHYSHLHEIDYSIFKEFAKVYYNKKHNNYYGNTSCENYIKKLDNNIYNRMLVLYKMYNHYNELKRPNNYLHYESNDNFCNNLNLLVRYSNEYIDQNTKYHEYISSIKKLKDIIDKDKESEQYKKKCKLNVLDGMLSKLTNSRVQISKEENSALDSNVAPKTQQPDDLQHQRREAENEQALNQQNSKEDAVRELESTDKSAMELAPQEQEERELTSQEQEATAQESEIHVNRAQAGIYTSMSRHVSNDQGVTGRLDGRYISLETEAPRGGTEGVLVKVQSFITDTLGQVEPAPILGVSGGMGVLFLLFKVFNVLKL</sequence>
<protein>
    <recommendedName>
        <fullName evidence="5">VIR protein</fullName>
    </recommendedName>
</protein>
<evidence type="ECO:0000256" key="2">
    <source>
        <dbReference type="SAM" id="Phobius"/>
    </source>
</evidence>
<organism evidence="3 4">
    <name type="scientific">Plasmodium vivax India VII</name>
    <dbReference type="NCBI Taxonomy" id="1077284"/>
    <lineage>
        <taxon>Eukaryota</taxon>
        <taxon>Sar</taxon>
        <taxon>Alveolata</taxon>
        <taxon>Apicomplexa</taxon>
        <taxon>Aconoidasida</taxon>
        <taxon>Haemosporida</taxon>
        <taxon>Plasmodiidae</taxon>
        <taxon>Plasmodium</taxon>
        <taxon>Plasmodium (Plasmodium)</taxon>
    </lineage>
</organism>
<name>A0A0J9S5D0_PLAVI</name>
<evidence type="ECO:0000256" key="1">
    <source>
        <dbReference type="SAM" id="MobiDB-lite"/>
    </source>
</evidence>
<reference evidence="3 4" key="1">
    <citation type="submission" date="2011-08" db="EMBL/GenBank/DDBJ databases">
        <title>The Genome Sequence of Plasmodium vivax India VII.</title>
        <authorList>
            <consortium name="The Broad Institute Genome Sequencing Platform"/>
            <consortium name="The Broad Institute Genome Sequencing Center for Infectious Disease"/>
            <person name="Neafsey D."/>
            <person name="Carlton J."/>
            <person name="Barnwell J."/>
            <person name="Collins W."/>
            <person name="Escalante A."/>
            <person name="Mullikin J."/>
            <person name="Saul A."/>
            <person name="Guigo R."/>
            <person name="Camara F."/>
            <person name="Young S.K."/>
            <person name="Zeng Q."/>
            <person name="Gargeya S."/>
            <person name="Fitzgerald M."/>
            <person name="Haas B."/>
            <person name="Abouelleil A."/>
            <person name="Alvarado L."/>
            <person name="Arachchi H.M."/>
            <person name="Berlin A."/>
            <person name="Brown A."/>
            <person name="Chapman S.B."/>
            <person name="Chen Z."/>
            <person name="Dunbar C."/>
            <person name="Freedman E."/>
            <person name="Gearin G."/>
            <person name="Gellesch M."/>
            <person name="Goldberg J."/>
            <person name="Griggs A."/>
            <person name="Gujja S."/>
            <person name="Heiman D."/>
            <person name="Howarth C."/>
            <person name="Larson L."/>
            <person name="Lui A."/>
            <person name="MacDonald P.J.P."/>
            <person name="Montmayeur A."/>
            <person name="Murphy C."/>
            <person name="Neiman D."/>
            <person name="Pearson M."/>
            <person name="Priest M."/>
            <person name="Roberts A."/>
            <person name="Saif S."/>
            <person name="Shea T."/>
            <person name="Shenoy N."/>
            <person name="Sisk P."/>
            <person name="Stolte C."/>
            <person name="Sykes S."/>
            <person name="Wortman J."/>
            <person name="Nusbaum C."/>
            <person name="Birren B."/>
        </authorList>
    </citation>
    <scope>NUCLEOTIDE SEQUENCE [LARGE SCALE GENOMIC DNA]</scope>
    <source>
        <strain evidence="3 4">India VII</strain>
    </source>
</reference>
<dbReference type="OrthoDB" id="389135at2759"/>
<feature type="transmembrane region" description="Helical" evidence="2">
    <location>
        <begin position="345"/>
        <end position="365"/>
    </location>
</feature>
<keyword evidence="2" id="KW-0812">Transmembrane</keyword>
<accession>A0A0J9S5D0</accession>
<feature type="compositionally biased region" description="Low complexity" evidence="1">
    <location>
        <begin position="267"/>
        <end position="276"/>
    </location>
</feature>
<dbReference type="Proteomes" id="UP000053562">
    <property type="component" value="Unassembled WGS sequence"/>
</dbReference>
<dbReference type="AlphaFoldDB" id="A0A0J9S5D0"/>